<dbReference type="AlphaFoldDB" id="A0A146G0L7"/>
<name>A0A146G0L7_ASPKA</name>
<reference evidence="1 2" key="1">
    <citation type="journal article" date="2016" name="DNA Res.">
        <title>Genome sequence of Aspergillus luchuensis NBRC 4314.</title>
        <authorList>
            <person name="Yamada O."/>
            <person name="Machida M."/>
            <person name="Hosoyama A."/>
            <person name="Goto M."/>
            <person name="Takahashi T."/>
            <person name="Futagami T."/>
            <person name="Yamagata Y."/>
            <person name="Takeuchi M."/>
            <person name="Kobayashi T."/>
            <person name="Koike H."/>
            <person name="Abe K."/>
            <person name="Asai K."/>
            <person name="Arita M."/>
            <person name="Fujita N."/>
            <person name="Fukuda K."/>
            <person name="Higa K."/>
            <person name="Horikawa H."/>
            <person name="Ishikawa T."/>
            <person name="Jinno K."/>
            <person name="Kato Y."/>
            <person name="Kirimura K."/>
            <person name="Mizutani O."/>
            <person name="Nakasone K."/>
            <person name="Sano M."/>
            <person name="Shiraishi Y."/>
            <person name="Tsukahara M."/>
            <person name="Gomi K."/>
        </authorList>
    </citation>
    <scope>NUCLEOTIDE SEQUENCE [LARGE SCALE GENOMIC DNA]</scope>
    <source>
        <strain evidence="1 2">RIB 2604</strain>
    </source>
</reference>
<gene>
    <name evidence="1" type="ORF">RIB2604_04500200</name>
</gene>
<proteinExistence type="predicted"/>
<comment type="caution">
    <text evidence="1">The sequence shown here is derived from an EMBL/GenBank/DDBJ whole genome shotgun (WGS) entry which is preliminary data.</text>
</comment>
<accession>A0A146G0L7</accession>
<reference evidence="2" key="2">
    <citation type="submission" date="2016-02" db="EMBL/GenBank/DDBJ databases">
        <title>Genome sequencing of Aspergillus luchuensis NBRC 4314.</title>
        <authorList>
            <person name="Yamada O."/>
        </authorList>
    </citation>
    <scope>NUCLEOTIDE SEQUENCE [LARGE SCALE GENOMIC DNA]</scope>
    <source>
        <strain evidence="2">RIB 2604</strain>
    </source>
</reference>
<dbReference type="EMBL" id="BCWF01000044">
    <property type="protein sequence ID" value="GAT31424.1"/>
    <property type="molecule type" value="Genomic_DNA"/>
</dbReference>
<dbReference type="Proteomes" id="UP000075230">
    <property type="component" value="Unassembled WGS sequence"/>
</dbReference>
<protein>
    <submittedName>
        <fullName evidence="1">Uncharacterized protein</fullName>
    </submittedName>
</protein>
<sequence>MIKLILLPERAIPVSFESLSTLLLGSLSVTLQITRTLKVTQRDMLDLKDPVVYEHHSNRHSADPTLGNMQFSLAQQFFRHDLRLYFYICFSALKWLQGHRDTRGNEESKQRAVGVEITNEEQRLSTERILSTDLL</sequence>
<dbReference type="VEuPathDB" id="FungiDB:ASPFODRAFT_201442"/>
<evidence type="ECO:0000313" key="2">
    <source>
        <dbReference type="Proteomes" id="UP000075230"/>
    </source>
</evidence>
<evidence type="ECO:0000313" key="1">
    <source>
        <dbReference type="EMBL" id="GAT31424.1"/>
    </source>
</evidence>
<organism evidence="1 2">
    <name type="scientific">Aspergillus kawachii</name>
    <name type="common">White koji mold</name>
    <name type="synonym">Aspergillus awamori var. kawachi</name>
    <dbReference type="NCBI Taxonomy" id="1069201"/>
    <lineage>
        <taxon>Eukaryota</taxon>
        <taxon>Fungi</taxon>
        <taxon>Dikarya</taxon>
        <taxon>Ascomycota</taxon>
        <taxon>Pezizomycotina</taxon>
        <taxon>Eurotiomycetes</taxon>
        <taxon>Eurotiomycetidae</taxon>
        <taxon>Eurotiales</taxon>
        <taxon>Aspergillaceae</taxon>
        <taxon>Aspergillus</taxon>
        <taxon>Aspergillus subgen. Circumdati</taxon>
    </lineage>
</organism>